<dbReference type="InterPro" id="IPR039417">
    <property type="entry name" value="Peptidase_C1A_papain-like"/>
</dbReference>
<dbReference type="CDD" id="cd02248">
    <property type="entry name" value="Peptidase_C1A"/>
    <property type="match status" value="1"/>
</dbReference>
<proteinExistence type="inferred from homology"/>
<evidence type="ECO:0000256" key="3">
    <source>
        <dbReference type="ARBA" id="ARBA00022801"/>
    </source>
</evidence>
<dbReference type="InterPro" id="IPR000668">
    <property type="entry name" value="Peptidase_C1A_C"/>
</dbReference>
<keyword evidence="3" id="KW-0378">Hydrolase</keyword>
<dbReference type="Ensembl" id="ENSMLUT00000027234.1">
    <property type="protein sequence ID" value="ENSMLUP00000021117.1"/>
    <property type="gene ID" value="ENSMLUG00000029624.1"/>
</dbReference>
<dbReference type="STRING" id="59463.ENSMLUP00000021117"/>
<dbReference type="InParanoid" id="G1QBN4"/>
<sequence length="208" mass="23510">ILPSVDWKEKCYIITVNQGMCNSCWNFNATVAPEGQGFWKIGRCIPLSEQNLVDYYQSQGNESCNCGLMDNALQYVKYNGGLGLEKSYPYHAKVESCKYKPKDSVANDTGFVDTHQKDKSLMKAVAIVGPISVAIDASQKPDYSSEDLDYGNLVIRYSFEVVKEDNKYWLVNNSWAREWWNQNLLGMNDPSDRPNTCSVSLSQTFPVI</sequence>
<reference evidence="7" key="3">
    <citation type="submission" date="2025-09" db="UniProtKB">
        <authorList>
            <consortium name="Ensembl"/>
        </authorList>
    </citation>
    <scope>IDENTIFICATION</scope>
</reference>
<evidence type="ECO:0000256" key="1">
    <source>
        <dbReference type="ARBA" id="ARBA00008455"/>
    </source>
</evidence>
<dbReference type="Gene3D" id="3.90.70.10">
    <property type="entry name" value="Cysteine proteinases"/>
    <property type="match status" value="1"/>
</dbReference>
<name>G1QBN4_MYOLU</name>
<dbReference type="InterPro" id="IPR038765">
    <property type="entry name" value="Papain-like_cys_pep_sf"/>
</dbReference>
<dbReference type="AlphaFoldDB" id="G1QBN4"/>
<dbReference type="GO" id="GO:0008234">
    <property type="term" value="F:cysteine-type peptidase activity"/>
    <property type="evidence" value="ECO:0007669"/>
    <property type="project" value="UniProtKB-KW"/>
</dbReference>
<dbReference type="eggNOG" id="KOG1543">
    <property type="taxonomic scope" value="Eukaryota"/>
</dbReference>
<protein>
    <recommendedName>
        <fullName evidence="6">Peptidase C1A papain C-terminal domain-containing protein</fullName>
    </recommendedName>
</protein>
<reference evidence="7" key="2">
    <citation type="submission" date="2025-08" db="UniProtKB">
        <authorList>
            <consortium name="Ensembl"/>
        </authorList>
    </citation>
    <scope>IDENTIFICATION</scope>
</reference>
<dbReference type="InterPro" id="IPR013128">
    <property type="entry name" value="Peptidase_C1A"/>
</dbReference>
<comment type="similarity">
    <text evidence="1">Belongs to the peptidase C1 family.</text>
</comment>
<dbReference type="Proteomes" id="UP000001074">
    <property type="component" value="Unassembled WGS sequence"/>
</dbReference>
<organism evidence="7 8">
    <name type="scientific">Myotis lucifugus</name>
    <name type="common">Little brown bat</name>
    <dbReference type="NCBI Taxonomy" id="59463"/>
    <lineage>
        <taxon>Eukaryota</taxon>
        <taxon>Metazoa</taxon>
        <taxon>Chordata</taxon>
        <taxon>Craniata</taxon>
        <taxon>Vertebrata</taxon>
        <taxon>Euteleostomi</taxon>
        <taxon>Mammalia</taxon>
        <taxon>Eutheria</taxon>
        <taxon>Laurasiatheria</taxon>
        <taxon>Chiroptera</taxon>
        <taxon>Yangochiroptera</taxon>
        <taxon>Vespertilionidae</taxon>
        <taxon>Myotis</taxon>
    </lineage>
</organism>
<accession>G1QBN4</accession>
<keyword evidence="5" id="KW-1015">Disulfide bond</keyword>
<evidence type="ECO:0000259" key="6">
    <source>
        <dbReference type="SMART" id="SM00645"/>
    </source>
</evidence>
<keyword evidence="4" id="KW-0788">Thiol protease</keyword>
<evidence type="ECO:0000256" key="4">
    <source>
        <dbReference type="ARBA" id="ARBA00022807"/>
    </source>
</evidence>
<dbReference type="EMBL" id="AAPE02010112">
    <property type="status" value="NOT_ANNOTATED_CDS"/>
    <property type="molecule type" value="Genomic_DNA"/>
</dbReference>
<evidence type="ECO:0000313" key="7">
    <source>
        <dbReference type="Ensembl" id="ENSMLUP00000021117.1"/>
    </source>
</evidence>
<dbReference type="GeneTree" id="ENSGT00940000154367"/>
<reference evidence="7 8" key="1">
    <citation type="journal article" date="2011" name="Nature">
        <title>A high-resolution map of human evolutionary constraint using 29 mammals.</title>
        <authorList>
            <person name="Lindblad-Toh K."/>
            <person name="Garber M."/>
            <person name="Zuk O."/>
            <person name="Lin M.F."/>
            <person name="Parker B.J."/>
            <person name="Washietl S."/>
            <person name="Kheradpour P."/>
            <person name="Ernst J."/>
            <person name="Jordan G."/>
            <person name="Mauceli E."/>
            <person name="Ward L.D."/>
            <person name="Lowe C.B."/>
            <person name="Holloway A.K."/>
            <person name="Clamp M."/>
            <person name="Gnerre S."/>
            <person name="Alfoldi J."/>
            <person name="Beal K."/>
            <person name="Chang J."/>
            <person name="Clawson H."/>
            <person name="Cuff J."/>
            <person name="Di Palma F."/>
            <person name="Fitzgerald S."/>
            <person name="Flicek P."/>
            <person name="Guttman M."/>
            <person name="Hubisz M.J."/>
            <person name="Jaffe D.B."/>
            <person name="Jungreis I."/>
            <person name="Kent W.J."/>
            <person name="Kostka D."/>
            <person name="Lara M."/>
            <person name="Martins A.L."/>
            <person name="Massingham T."/>
            <person name="Moltke I."/>
            <person name="Raney B.J."/>
            <person name="Rasmussen M.D."/>
            <person name="Robinson J."/>
            <person name="Stark A."/>
            <person name="Vilella A.J."/>
            <person name="Wen J."/>
            <person name="Xie X."/>
            <person name="Zody M.C."/>
            <person name="Baldwin J."/>
            <person name="Bloom T."/>
            <person name="Chin C.W."/>
            <person name="Heiman D."/>
            <person name="Nicol R."/>
            <person name="Nusbaum C."/>
            <person name="Young S."/>
            <person name="Wilkinson J."/>
            <person name="Worley K.C."/>
            <person name="Kovar C.L."/>
            <person name="Muzny D.M."/>
            <person name="Gibbs R.A."/>
            <person name="Cree A."/>
            <person name="Dihn H.H."/>
            <person name="Fowler G."/>
            <person name="Jhangiani S."/>
            <person name="Joshi V."/>
            <person name="Lee S."/>
            <person name="Lewis L.R."/>
            <person name="Nazareth L.V."/>
            <person name="Okwuonu G."/>
            <person name="Santibanez J."/>
            <person name="Warren W.C."/>
            <person name="Mardis E.R."/>
            <person name="Weinstock G.M."/>
            <person name="Wilson R.K."/>
            <person name="Delehaunty K."/>
            <person name="Dooling D."/>
            <person name="Fronik C."/>
            <person name="Fulton L."/>
            <person name="Fulton B."/>
            <person name="Graves T."/>
            <person name="Minx P."/>
            <person name="Sodergren E."/>
            <person name="Birney E."/>
            <person name="Margulies E.H."/>
            <person name="Herrero J."/>
            <person name="Green E.D."/>
            <person name="Haussler D."/>
            <person name="Siepel A."/>
            <person name="Goldman N."/>
            <person name="Pollard K.S."/>
            <person name="Pedersen J.S."/>
            <person name="Lander E.S."/>
            <person name="Kellis M."/>
        </authorList>
    </citation>
    <scope>NUCLEOTIDE SEQUENCE [LARGE SCALE GENOMIC DNA]</scope>
</reference>
<evidence type="ECO:0000256" key="2">
    <source>
        <dbReference type="ARBA" id="ARBA00022670"/>
    </source>
</evidence>
<dbReference type="SUPFAM" id="SSF54001">
    <property type="entry name" value="Cysteine proteinases"/>
    <property type="match status" value="1"/>
</dbReference>
<keyword evidence="2" id="KW-0645">Protease</keyword>
<dbReference type="PANTHER" id="PTHR12411">
    <property type="entry name" value="CYSTEINE PROTEASE FAMILY C1-RELATED"/>
    <property type="match status" value="1"/>
</dbReference>
<dbReference type="Pfam" id="PF00112">
    <property type="entry name" value="Peptidase_C1"/>
    <property type="match status" value="1"/>
</dbReference>
<dbReference type="HOGENOM" id="CLU_012184_8_1_1"/>
<dbReference type="SMART" id="SM00645">
    <property type="entry name" value="Pept_C1"/>
    <property type="match status" value="1"/>
</dbReference>
<feature type="domain" description="Peptidase C1A papain C-terminal" evidence="6">
    <location>
        <begin position="1"/>
        <end position="208"/>
    </location>
</feature>
<dbReference type="FunFam" id="3.90.70.10:FF:000332">
    <property type="entry name" value="Cathepsin L1"/>
    <property type="match status" value="1"/>
</dbReference>
<evidence type="ECO:0000313" key="8">
    <source>
        <dbReference type="Proteomes" id="UP000001074"/>
    </source>
</evidence>
<evidence type="ECO:0000256" key="5">
    <source>
        <dbReference type="ARBA" id="ARBA00023157"/>
    </source>
</evidence>
<keyword evidence="8" id="KW-1185">Reference proteome</keyword>
<dbReference type="GO" id="GO:0006508">
    <property type="term" value="P:proteolysis"/>
    <property type="evidence" value="ECO:0007669"/>
    <property type="project" value="UniProtKB-KW"/>
</dbReference>